<dbReference type="AlphaFoldDB" id="A0A1E8PXL3"/>
<accession>A0A1E8PXL3</accession>
<name>A0A1E8PXL3_9MYCO</name>
<dbReference type="Proteomes" id="UP000178953">
    <property type="component" value="Unassembled WGS sequence"/>
</dbReference>
<dbReference type="EMBL" id="MCHX01000087">
    <property type="protein sequence ID" value="OFJ50941.1"/>
    <property type="molecule type" value="Genomic_DNA"/>
</dbReference>
<comment type="caution">
    <text evidence="1">The sequence shown here is derived from an EMBL/GenBank/DDBJ whole genome shotgun (WGS) entry which is preliminary data.</text>
</comment>
<protein>
    <submittedName>
        <fullName evidence="1">Uncharacterized protein</fullName>
    </submittedName>
</protein>
<proteinExistence type="predicted"/>
<evidence type="ECO:0000313" key="2">
    <source>
        <dbReference type="Proteomes" id="UP000178953"/>
    </source>
</evidence>
<reference evidence="1 2" key="1">
    <citation type="submission" date="2016-09" db="EMBL/GenBank/DDBJ databases">
        <title>genome sequence of Mycobacterium sp. 739 SCH.</title>
        <authorList>
            <person name="Greninger A.L."/>
            <person name="Qin X."/>
            <person name="Jerome K."/>
            <person name="Vora S."/>
            <person name="Quinn K."/>
        </authorList>
    </citation>
    <scope>NUCLEOTIDE SEQUENCE [LARGE SCALE GENOMIC DNA]</scope>
    <source>
        <strain evidence="1 2">SCH</strain>
    </source>
</reference>
<keyword evidence="2" id="KW-1185">Reference proteome</keyword>
<gene>
    <name evidence="1" type="ORF">BEL07_25480</name>
</gene>
<sequence>MIHAIEYDLCSQLKSSATYVPFPGLTQAAFASLNPEPPRPRTAGETALFLHQQVANPLVAARAAAVAGGYPIAHKTHVIKPAHHDNTVVRLWLDRLRPASTARRDEIGFQLALSTLATELGPGDHLAPTGFFVDSDWPDCWVVASGETVIATCGTSVPARGVLRQAYITDEAGFFLDSCGVVWPLPYKKDRPTNTVEDLAQALSRLMTDAGADVEDPAADVDTNPLVWRQLQIAARPMTLNADDFIPR</sequence>
<evidence type="ECO:0000313" key="1">
    <source>
        <dbReference type="EMBL" id="OFJ50941.1"/>
    </source>
</evidence>
<organism evidence="1 2">
    <name type="scientific">Mycolicibacterium grossiae</name>
    <dbReference type="NCBI Taxonomy" id="1552759"/>
    <lineage>
        <taxon>Bacteria</taxon>
        <taxon>Bacillati</taxon>
        <taxon>Actinomycetota</taxon>
        <taxon>Actinomycetes</taxon>
        <taxon>Mycobacteriales</taxon>
        <taxon>Mycobacteriaceae</taxon>
        <taxon>Mycolicibacterium</taxon>
    </lineage>
</organism>